<feature type="compositionally biased region" description="Acidic residues" evidence="1">
    <location>
        <begin position="660"/>
        <end position="671"/>
    </location>
</feature>
<reference evidence="2 3" key="1">
    <citation type="submission" date="2017-05" db="EMBL/GenBank/DDBJ databases">
        <title>The Genome Sequence of Tsuchiyaea wingfieldii DSM 27421.</title>
        <authorList>
            <person name="Cuomo C."/>
            <person name="Passer A."/>
            <person name="Billmyre B."/>
            <person name="Heitman J."/>
        </authorList>
    </citation>
    <scope>NUCLEOTIDE SEQUENCE [LARGE SCALE GENOMIC DNA]</scope>
    <source>
        <strain evidence="2 3">DSM 27421</strain>
    </source>
</reference>
<dbReference type="PANTHER" id="PTHR44163:SF1">
    <property type="entry name" value="U3 SMALL NUCLEOLAR RNA-ASSOCIATED PROTEIN 4 HOMOLOG"/>
    <property type="match status" value="1"/>
</dbReference>
<feature type="compositionally biased region" description="Low complexity" evidence="1">
    <location>
        <begin position="833"/>
        <end position="846"/>
    </location>
</feature>
<dbReference type="AlphaFoldDB" id="A0A5D3AJ06"/>
<dbReference type="GO" id="GO:0003723">
    <property type="term" value="F:RNA binding"/>
    <property type="evidence" value="ECO:0007669"/>
    <property type="project" value="TreeGrafter"/>
</dbReference>
<name>A0A5D3AJ06_9TREE</name>
<evidence type="ECO:0000313" key="2">
    <source>
        <dbReference type="EMBL" id="TYJ51515.1"/>
    </source>
</evidence>
<dbReference type="GO" id="GO:0030686">
    <property type="term" value="C:90S preribosome"/>
    <property type="evidence" value="ECO:0007669"/>
    <property type="project" value="InterPro"/>
</dbReference>
<evidence type="ECO:0000313" key="3">
    <source>
        <dbReference type="Proteomes" id="UP000322245"/>
    </source>
</evidence>
<dbReference type="SMART" id="SM00320">
    <property type="entry name" value="WD40"/>
    <property type="match status" value="3"/>
</dbReference>
<sequence>MATVPLHRIRFYDHNPSPIAALAFPPQPLPAPVNPASVPAQAARQRNEEFGSLVLARENGEVEIWEYVRDEERSMSSNWVLQKTLPPTLTHPTISQIALVLRSPSSFESKPYSVPQLPDLRLFTAGSDSSDLVERCLDSGRVLQTYQIPQAPLWSLAVAPTQDLLVMATTSPNLHFLSIPPATMFDPSPALAPPPSHLLRSDALPSRTRTVSIAFSPPSLVRVGREQDEEWEWRNTGLVTGNSDSSWRRWEIPAPNDGSRIGPSRVLLKGRAVVEKLQKSGRGGKKAVGGAGGQKATIVWNLMSYSDNSVVTTDSLGSITFWDPITLAQKQTFRAHKADIMALTIGPRGESLFTSGPDQRICQFVLSAEGQWVMVAGKRVHAHDVKALAIFPAYLPIANNHPLAPAAINSAYAPVLVSGGLDMTPTFTSAASPSSTVLRSALGKPKPGKQAVTFEESFPRRMGYLSGGPMGGYVALSKGGRLVVGRRETSVGIWRVQEDESGWEKVLEMELRLRTNLISSAISEDGKWLALSDLYETKLFFLASTPSGTLKPQRMTTFISTLSSSPLLTHLAIPSKGCGATSLLFTPDSQRFILGLQSSGQVLVLELPQVGDAGVKEKEVGVVKCFERKERVVDGRVIKGREERNGTVNGHVDGDVSMNGDEEEEEEEEEEEVVVKKKEELQAWVSSLAASADGQWLGVADLKGRISVFNLDTLQASLFHLVLYATLPTLPFPPTSLSFPPSTPLLAILTPTNNISFYHLEHRRLLPPSPELEKFLGAFESLHTPAHGIIWTSSTSSEGKDGKAVKAIAWGTDYLATIKLEVESLVRRRRVSESPSVSTTGSVVGKASRKKRAREARQAREHLSSLTPSGSVPSTPVSEEMKHLEGREDYYNIVTDRFKSILGVGWLGEEGEVGVVERPWGDFVGDLPGVFWSAGYGRS</sequence>
<dbReference type="InterPro" id="IPR046351">
    <property type="entry name" value="UTP4"/>
</dbReference>
<feature type="region of interest" description="Disordered" evidence="1">
    <location>
        <begin position="643"/>
        <end position="671"/>
    </location>
</feature>
<dbReference type="Proteomes" id="UP000322245">
    <property type="component" value="Unassembled WGS sequence"/>
</dbReference>
<dbReference type="SUPFAM" id="SSF50978">
    <property type="entry name" value="WD40 repeat-like"/>
    <property type="match status" value="1"/>
</dbReference>
<gene>
    <name evidence="2" type="ORF">B9479_007911</name>
</gene>
<protein>
    <recommendedName>
        <fullName evidence="4">U3 small nucleolar RNA-associated protein 4</fullName>
    </recommendedName>
</protein>
<dbReference type="InterPro" id="IPR001680">
    <property type="entry name" value="WD40_rpt"/>
</dbReference>
<dbReference type="GO" id="GO:0000462">
    <property type="term" value="P:maturation of SSU-rRNA from tricistronic rRNA transcript (SSU-rRNA, 5.8S rRNA, LSU-rRNA)"/>
    <property type="evidence" value="ECO:0007669"/>
    <property type="project" value="InterPro"/>
</dbReference>
<evidence type="ECO:0008006" key="4">
    <source>
        <dbReference type="Google" id="ProtNLM"/>
    </source>
</evidence>
<dbReference type="GO" id="GO:0032040">
    <property type="term" value="C:small-subunit processome"/>
    <property type="evidence" value="ECO:0007669"/>
    <property type="project" value="TreeGrafter"/>
</dbReference>
<dbReference type="PANTHER" id="PTHR44163">
    <property type="entry name" value="U3 SMALL NUCLEOLAR RNA-ASSOCIATED PROTEIN 4 HOMOLOG"/>
    <property type="match status" value="1"/>
</dbReference>
<evidence type="ECO:0000256" key="1">
    <source>
        <dbReference type="SAM" id="MobiDB-lite"/>
    </source>
</evidence>
<dbReference type="Gene3D" id="2.130.10.10">
    <property type="entry name" value="YVTN repeat-like/Quinoprotein amine dehydrogenase"/>
    <property type="match status" value="2"/>
</dbReference>
<proteinExistence type="predicted"/>
<dbReference type="InterPro" id="IPR015943">
    <property type="entry name" value="WD40/YVTN_repeat-like_dom_sf"/>
</dbReference>
<feature type="region of interest" description="Disordered" evidence="1">
    <location>
        <begin position="831"/>
        <end position="880"/>
    </location>
</feature>
<keyword evidence="3" id="KW-1185">Reference proteome</keyword>
<dbReference type="InterPro" id="IPR036322">
    <property type="entry name" value="WD40_repeat_dom_sf"/>
</dbReference>
<dbReference type="EMBL" id="NIDF01000226">
    <property type="protein sequence ID" value="TYJ51515.1"/>
    <property type="molecule type" value="Genomic_DNA"/>
</dbReference>
<accession>A0A5D3AJ06</accession>
<comment type="caution">
    <text evidence="2">The sequence shown here is derived from an EMBL/GenBank/DDBJ whole genome shotgun (WGS) entry which is preliminary data.</text>
</comment>
<organism evidence="2 3">
    <name type="scientific">Cryptococcus floricola</name>
    <dbReference type="NCBI Taxonomy" id="2591691"/>
    <lineage>
        <taxon>Eukaryota</taxon>
        <taxon>Fungi</taxon>
        <taxon>Dikarya</taxon>
        <taxon>Basidiomycota</taxon>
        <taxon>Agaricomycotina</taxon>
        <taxon>Tremellomycetes</taxon>
        <taxon>Tremellales</taxon>
        <taxon>Cryptococcaceae</taxon>
        <taxon>Cryptococcus</taxon>
    </lineage>
</organism>
<dbReference type="GO" id="GO:0034455">
    <property type="term" value="C:t-UTP complex"/>
    <property type="evidence" value="ECO:0007669"/>
    <property type="project" value="TreeGrafter"/>
</dbReference>
<feature type="compositionally biased region" description="Low complexity" evidence="1">
    <location>
        <begin position="864"/>
        <end position="878"/>
    </location>
</feature>